<evidence type="ECO:0000259" key="8">
    <source>
        <dbReference type="Pfam" id="PF21982"/>
    </source>
</evidence>
<evidence type="ECO:0000256" key="2">
    <source>
        <dbReference type="ARBA" id="ARBA00009695"/>
    </source>
</evidence>
<comment type="similarity">
    <text evidence="2 5">Belongs to the RecX family.</text>
</comment>
<dbReference type="InterPro" id="IPR053924">
    <property type="entry name" value="RecX_HTH_2nd"/>
</dbReference>
<dbReference type="PANTHER" id="PTHR33602:SF1">
    <property type="entry name" value="REGULATORY PROTEIN RECX FAMILY PROTEIN"/>
    <property type="match status" value="1"/>
</dbReference>
<dbReference type="GO" id="GO:0005737">
    <property type="term" value="C:cytoplasm"/>
    <property type="evidence" value="ECO:0007669"/>
    <property type="project" value="UniProtKB-SubCell"/>
</dbReference>
<dbReference type="EMBL" id="CP097899">
    <property type="protein sequence ID" value="URN93481.1"/>
    <property type="molecule type" value="Genomic_DNA"/>
</dbReference>
<feature type="domain" description="RecX third three-helical" evidence="7">
    <location>
        <begin position="167"/>
        <end position="213"/>
    </location>
</feature>
<keyword evidence="4 5" id="KW-0963">Cytoplasm</keyword>
<sequence>MSELHSAHNQLEHCITAVKVDRKNNKEYILFVEHIEEPIVVHEDMFIKYRLMKGECLTSSLIAEIIEVNGKYMAYIKAIRYLGTKARSSRQIADYLKRHEFNEEHISHALERLQSDGYVNDEQYAIAFVQSKTRIQGKGRVRIAQDLKNRGISQNAIDMALLQLDEEDEFEAACREAMKKLRNLSGEDREIRRKLQLFLLRKGYTSGLIRKVMHFVENERKSNIDE</sequence>
<dbReference type="InterPro" id="IPR003783">
    <property type="entry name" value="Regulatory_RecX"/>
</dbReference>
<protein>
    <recommendedName>
        <fullName evidence="3 5">Regulatory protein RecX</fullName>
    </recommendedName>
</protein>
<dbReference type="InterPro" id="IPR053926">
    <property type="entry name" value="RecX_HTH_1st"/>
</dbReference>
<feature type="domain" description="RecX first three-helical" evidence="8">
    <location>
        <begin position="74"/>
        <end position="113"/>
    </location>
</feature>
<proteinExistence type="inferred from homology"/>
<accession>A0A9J6ZCB7</accession>
<dbReference type="PANTHER" id="PTHR33602">
    <property type="entry name" value="REGULATORY PROTEIN RECX FAMILY PROTEIN"/>
    <property type="match status" value="1"/>
</dbReference>
<reference evidence="9" key="1">
    <citation type="submission" date="2022-05" db="EMBL/GenBank/DDBJ databases">
        <title>Novel bacterial taxa in a minimal lignocellulolytic consortium and its capacity to transform plastics disclosed by genome-resolved metagenomics.</title>
        <authorList>
            <person name="Rodriguez C.A.D."/>
            <person name="Diaz-Garcia L."/>
            <person name="Herrera K."/>
            <person name="Tarazona N.A."/>
            <person name="Sproer C."/>
            <person name="Overmann J."/>
            <person name="Jimenez D.J."/>
        </authorList>
    </citation>
    <scope>NUCLEOTIDE SEQUENCE</scope>
    <source>
        <strain evidence="9">MAG5</strain>
    </source>
</reference>
<dbReference type="InterPro" id="IPR053925">
    <property type="entry name" value="RecX_HTH_3rd"/>
</dbReference>
<dbReference type="AlphaFoldDB" id="A0A9J6ZCB7"/>
<evidence type="ECO:0000313" key="10">
    <source>
        <dbReference type="Proteomes" id="UP001056756"/>
    </source>
</evidence>
<comment type="subcellular location">
    <subcellularLocation>
        <location evidence="1 5">Cytoplasm</location>
    </subcellularLocation>
</comment>
<name>A0A9J6ZCB7_9BACL</name>
<dbReference type="InterPro" id="IPR036388">
    <property type="entry name" value="WH-like_DNA-bd_sf"/>
</dbReference>
<dbReference type="Gene3D" id="1.10.10.10">
    <property type="entry name" value="Winged helix-like DNA-binding domain superfamily/Winged helix DNA-binding domain"/>
    <property type="match status" value="3"/>
</dbReference>
<comment type="function">
    <text evidence="5">Modulates RecA activity.</text>
</comment>
<gene>
    <name evidence="5" type="primary">recX</name>
    <name evidence="9" type="ORF">NAG76_16820</name>
</gene>
<dbReference type="Pfam" id="PF02631">
    <property type="entry name" value="RecX_HTH2"/>
    <property type="match status" value="1"/>
</dbReference>
<dbReference type="KEGG" id="plig:NAG76_16820"/>
<dbReference type="Pfam" id="PF21981">
    <property type="entry name" value="RecX_HTH3"/>
    <property type="match status" value="1"/>
</dbReference>
<evidence type="ECO:0000256" key="5">
    <source>
        <dbReference type="HAMAP-Rule" id="MF_01114"/>
    </source>
</evidence>
<feature type="domain" description="RecX second three-helical" evidence="6">
    <location>
        <begin position="120"/>
        <end position="161"/>
    </location>
</feature>
<organism evidence="9 10">
    <name type="scientific">Candidatus Pristimantibacillus lignocellulolyticus</name>
    <dbReference type="NCBI Taxonomy" id="2994561"/>
    <lineage>
        <taxon>Bacteria</taxon>
        <taxon>Bacillati</taxon>
        <taxon>Bacillota</taxon>
        <taxon>Bacilli</taxon>
        <taxon>Bacillales</taxon>
        <taxon>Paenibacillaceae</taxon>
        <taxon>Candidatus Pristimantibacillus</taxon>
    </lineage>
</organism>
<dbReference type="Proteomes" id="UP001056756">
    <property type="component" value="Chromosome"/>
</dbReference>
<dbReference type="GO" id="GO:0006282">
    <property type="term" value="P:regulation of DNA repair"/>
    <property type="evidence" value="ECO:0007669"/>
    <property type="project" value="UniProtKB-UniRule"/>
</dbReference>
<dbReference type="Pfam" id="PF21982">
    <property type="entry name" value="RecX_HTH1"/>
    <property type="match status" value="1"/>
</dbReference>
<evidence type="ECO:0000256" key="3">
    <source>
        <dbReference type="ARBA" id="ARBA00018111"/>
    </source>
</evidence>
<evidence type="ECO:0000313" key="9">
    <source>
        <dbReference type="EMBL" id="URN93481.1"/>
    </source>
</evidence>
<evidence type="ECO:0000256" key="4">
    <source>
        <dbReference type="ARBA" id="ARBA00022490"/>
    </source>
</evidence>
<evidence type="ECO:0000256" key="1">
    <source>
        <dbReference type="ARBA" id="ARBA00004496"/>
    </source>
</evidence>
<dbReference type="HAMAP" id="MF_01114">
    <property type="entry name" value="RecX"/>
    <property type="match status" value="1"/>
</dbReference>
<evidence type="ECO:0000259" key="6">
    <source>
        <dbReference type="Pfam" id="PF02631"/>
    </source>
</evidence>
<evidence type="ECO:0000259" key="7">
    <source>
        <dbReference type="Pfam" id="PF21981"/>
    </source>
</evidence>